<dbReference type="OMA" id="RINMKTY"/>
<sequence length="370" mass="40227">MLSYATLLSLTTLLPLSLTAPVLDERALSDRFTLYDLPTELVGPCDLEVGPDGASWGQGILKNIIFRIDPDTGKIDEYPIPFTTPLDPTPIKLPGVAKSITDRTALSCAIRKGADGNLYAANGIRNQLVRINPTTKQIDLFQNPESNIAGNLQPFNDLYTSKTGMYVTATTGNTFAIFNYATEKFTTYTIPTLASLPLGLIVASDERVYLAEFGANQILVFDPKTEQIDEYPLPEPAQFPTVVRAENDGYVYFALFVGNGIGRINMKTYKIDIYHTNQLGLIGAENTIDSKGGVWYSAFTGNVLPRLNTDTLQYDYVTLPIGLGNLGVTGPLGGLPPAVDVAVNYGPGDAVWFTSILTNQVGRYNLTGLY</sequence>
<evidence type="ECO:0008006" key="4">
    <source>
        <dbReference type="Google" id="ProtNLM"/>
    </source>
</evidence>
<proteinExistence type="predicted"/>
<evidence type="ECO:0000313" key="2">
    <source>
        <dbReference type="EMBL" id="QRC94590.1"/>
    </source>
</evidence>
<dbReference type="AlphaFoldDB" id="A0A7U2HWK8"/>
<dbReference type="Pfam" id="PF24684">
    <property type="entry name" value="Vgb_lyase"/>
    <property type="match status" value="1"/>
</dbReference>
<feature type="chain" id="PRO_5031505098" description="SMP-30/Gluconolactonase/LRE-like region domain-containing protein" evidence="1">
    <location>
        <begin position="20"/>
        <end position="370"/>
    </location>
</feature>
<dbReference type="OrthoDB" id="3625478at2759"/>
<dbReference type="SUPFAM" id="SSF63829">
    <property type="entry name" value="Calcium-dependent phosphotriesterase"/>
    <property type="match status" value="1"/>
</dbReference>
<dbReference type="InterPro" id="IPR015943">
    <property type="entry name" value="WD40/YVTN_repeat-like_dom_sf"/>
</dbReference>
<keyword evidence="3" id="KW-1185">Reference proteome</keyword>
<dbReference type="VEuPathDB" id="FungiDB:JI435_078190"/>
<keyword evidence="1" id="KW-0732">Signal</keyword>
<dbReference type="EMBL" id="CP069026">
    <property type="protein sequence ID" value="QRC94590.1"/>
    <property type="molecule type" value="Genomic_DNA"/>
</dbReference>
<accession>A0A7U2HWK8</accession>
<feature type="signal peptide" evidence="1">
    <location>
        <begin position="1"/>
        <end position="19"/>
    </location>
</feature>
<protein>
    <recommendedName>
        <fullName evidence="4">SMP-30/Gluconolactonase/LRE-like region domain-containing protein</fullName>
    </recommendedName>
</protein>
<name>A0A7U2HWK8_PHANO</name>
<evidence type="ECO:0000256" key="1">
    <source>
        <dbReference type="SAM" id="SignalP"/>
    </source>
</evidence>
<dbReference type="PANTHER" id="PTHR40274:SF3">
    <property type="entry name" value="VIRGINIAMYCIN B LYASE"/>
    <property type="match status" value="1"/>
</dbReference>
<dbReference type="Proteomes" id="UP000663193">
    <property type="component" value="Chromosome 4"/>
</dbReference>
<dbReference type="Gene3D" id="2.130.10.10">
    <property type="entry name" value="YVTN repeat-like/Quinoprotein amine dehydrogenase"/>
    <property type="match status" value="2"/>
</dbReference>
<dbReference type="PANTHER" id="PTHR40274">
    <property type="entry name" value="VIRGINIAMYCIN B LYASE"/>
    <property type="match status" value="1"/>
</dbReference>
<evidence type="ECO:0000313" key="3">
    <source>
        <dbReference type="Proteomes" id="UP000663193"/>
    </source>
</evidence>
<organism evidence="2 3">
    <name type="scientific">Phaeosphaeria nodorum (strain SN15 / ATCC MYA-4574 / FGSC 10173)</name>
    <name type="common">Glume blotch fungus</name>
    <name type="synonym">Parastagonospora nodorum</name>
    <dbReference type="NCBI Taxonomy" id="321614"/>
    <lineage>
        <taxon>Eukaryota</taxon>
        <taxon>Fungi</taxon>
        <taxon>Dikarya</taxon>
        <taxon>Ascomycota</taxon>
        <taxon>Pezizomycotina</taxon>
        <taxon>Dothideomycetes</taxon>
        <taxon>Pleosporomycetidae</taxon>
        <taxon>Pleosporales</taxon>
        <taxon>Pleosporineae</taxon>
        <taxon>Phaeosphaeriaceae</taxon>
        <taxon>Parastagonospora</taxon>
    </lineage>
</organism>
<reference evidence="3" key="1">
    <citation type="journal article" date="2021" name="BMC Genomics">
        <title>Chromosome-level genome assembly and manually-curated proteome of model necrotroph Parastagonospora nodorum Sn15 reveals a genome-wide trove of candidate effector homologs, and redundancy of virulence-related functions within an accessory chromosome.</title>
        <authorList>
            <person name="Bertazzoni S."/>
            <person name="Jones D.A.B."/>
            <person name="Phan H.T."/>
            <person name="Tan K.-C."/>
            <person name="Hane J.K."/>
        </authorList>
    </citation>
    <scope>NUCLEOTIDE SEQUENCE [LARGE SCALE GENOMIC DNA]</scope>
    <source>
        <strain evidence="3">SN15 / ATCC MYA-4574 / FGSC 10173)</strain>
    </source>
</reference>
<gene>
    <name evidence="2" type="ORF">JI435_078190</name>
</gene>
<dbReference type="InterPro" id="IPR051344">
    <property type="entry name" value="Vgb"/>
</dbReference>